<dbReference type="Proteomes" id="UP000232875">
    <property type="component" value="Unassembled WGS sequence"/>
</dbReference>
<evidence type="ECO:0000256" key="1">
    <source>
        <dbReference type="SAM" id="SignalP"/>
    </source>
</evidence>
<keyword evidence="3" id="KW-1185">Reference proteome</keyword>
<name>A0A2N1JAF6_9BASI</name>
<evidence type="ECO:0000313" key="3">
    <source>
        <dbReference type="Proteomes" id="UP000232875"/>
    </source>
</evidence>
<feature type="chain" id="PRO_5015000736" evidence="1">
    <location>
        <begin position="19"/>
        <end position="210"/>
    </location>
</feature>
<feature type="signal peptide" evidence="1">
    <location>
        <begin position="1"/>
        <end position="18"/>
    </location>
</feature>
<evidence type="ECO:0000313" key="2">
    <source>
        <dbReference type="EMBL" id="PKI83527.1"/>
    </source>
</evidence>
<organism evidence="2 3">
    <name type="scientific">Malassezia vespertilionis</name>
    <dbReference type="NCBI Taxonomy" id="2020962"/>
    <lineage>
        <taxon>Eukaryota</taxon>
        <taxon>Fungi</taxon>
        <taxon>Dikarya</taxon>
        <taxon>Basidiomycota</taxon>
        <taxon>Ustilaginomycotina</taxon>
        <taxon>Malasseziomycetes</taxon>
        <taxon>Malasseziales</taxon>
        <taxon>Malasseziaceae</taxon>
        <taxon>Malassezia</taxon>
    </lineage>
</organism>
<dbReference type="EMBL" id="KZ454991">
    <property type="protein sequence ID" value="PKI83527.1"/>
    <property type="molecule type" value="Genomic_DNA"/>
</dbReference>
<reference evidence="2 3" key="1">
    <citation type="submission" date="2017-10" db="EMBL/GenBank/DDBJ databases">
        <title>A novel species of cold-tolerant Malassezia isolated from bats.</title>
        <authorList>
            <person name="Lorch J.M."/>
            <person name="Palmer J.M."/>
            <person name="Vanderwolf K.J."/>
            <person name="Schmidt K.Z."/>
            <person name="Verant M.L."/>
            <person name="Weller T.J."/>
            <person name="Blehert D.S."/>
        </authorList>
    </citation>
    <scope>NUCLEOTIDE SEQUENCE [LARGE SCALE GENOMIC DNA]</scope>
    <source>
        <strain evidence="2 3">NWHC:44797-103</strain>
    </source>
</reference>
<dbReference type="AlphaFoldDB" id="A0A2N1JAF6"/>
<sequence>MNFCILFLAALAVAICQAAPASNTKHTYNCTVYSKHNLKWHSYENGDYGFLSVSNRKDDQGRPILTKIDKNGSPANPVKFVRTVCDPPEGTKGYMGIGKGAKPNGATYGHLALESDQSKCVTATGLEKKGINFVLDKCHKQNSAVQLKQFFGESVNGITLGFMGQKYAMQDKNYEMHFSDDSASTVEIDFIGSKQPNSTIYFYWEKFPDQ</sequence>
<proteinExistence type="predicted"/>
<gene>
    <name evidence="2" type="ORF">MVES_002723</name>
</gene>
<accession>A0A2N1JAF6</accession>
<protein>
    <submittedName>
        <fullName evidence="2">Uncharacterized protein</fullName>
    </submittedName>
</protein>
<dbReference type="OrthoDB" id="2541451at2759"/>
<keyword evidence="1" id="KW-0732">Signal</keyword>